<reference evidence="2 3" key="1">
    <citation type="submission" date="2019-10" db="EMBL/GenBank/DDBJ databases">
        <title>Genomic and transcriptomic insights into the perfect genentic adaptation of a filamentous nitrogen-fixing cyanobacterium to rice fields.</title>
        <authorList>
            <person name="Chen Z."/>
        </authorList>
    </citation>
    <scope>NUCLEOTIDE SEQUENCE [LARGE SCALE GENOMIC DNA]</scope>
    <source>
        <strain evidence="2">CCNUC1</strain>
    </source>
</reference>
<dbReference type="Proteomes" id="UP000326678">
    <property type="component" value="Chromosome Gxm2"/>
</dbReference>
<dbReference type="SUPFAM" id="SSF54427">
    <property type="entry name" value="NTF2-like"/>
    <property type="match status" value="1"/>
</dbReference>
<accession>A0A5P8WC28</accession>
<dbReference type="InterPro" id="IPR032710">
    <property type="entry name" value="NTF2-like_dom_sf"/>
</dbReference>
<dbReference type="RefSeq" id="WP_152591287.1">
    <property type="nucleotide sequence ID" value="NZ_CP045227.1"/>
</dbReference>
<dbReference type="Pfam" id="PF12680">
    <property type="entry name" value="SnoaL_2"/>
    <property type="match status" value="1"/>
</dbReference>
<dbReference type="InterPro" id="IPR037401">
    <property type="entry name" value="SnoaL-like"/>
</dbReference>
<dbReference type="PANTHER" id="PTHR41252:SF1">
    <property type="entry name" value="BLR2505 PROTEIN"/>
    <property type="match status" value="1"/>
</dbReference>
<dbReference type="AlphaFoldDB" id="A0A5P8WC28"/>
<dbReference type="EMBL" id="CP045227">
    <property type="protein sequence ID" value="QFS50180.1"/>
    <property type="molecule type" value="Genomic_DNA"/>
</dbReference>
<evidence type="ECO:0000313" key="3">
    <source>
        <dbReference type="Proteomes" id="UP000326678"/>
    </source>
</evidence>
<organism evidence="2 3">
    <name type="scientific">Nostoc sphaeroides CCNUC1</name>
    <dbReference type="NCBI Taxonomy" id="2653204"/>
    <lineage>
        <taxon>Bacteria</taxon>
        <taxon>Bacillati</taxon>
        <taxon>Cyanobacteriota</taxon>
        <taxon>Cyanophyceae</taxon>
        <taxon>Nostocales</taxon>
        <taxon>Nostocaceae</taxon>
        <taxon>Nostoc</taxon>
    </lineage>
</organism>
<sequence length="132" mass="14701">MSENNKAILETANAAIAQGNNEGFLSFCADDTHWTFVGDKTLKGKEAVRQWMATTYIEPPNFMVANLIAEGDFVTALGDITMKDEDEKAADYSYCDIWRFRGGKIVELRAFVIKTEVKDETSGSSTRADSMR</sequence>
<gene>
    <name evidence="2" type="ORF">GXM_07674</name>
</gene>
<evidence type="ECO:0000259" key="1">
    <source>
        <dbReference type="Pfam" id="PF12680"/>
    </source>
</evidence>
<dbReference type="PANTHER" id="PTHR41252">
    <property type="entry name" value="BLR2505 PROTEIN"/>
    <property type="match status" value="1"/>
</dbReference>
<evidence type="ECO:0000313" key="2">
    <source>
        <dbReference type="EMBL" id="QFS50180.1"/>
    </source>
</evidence>
<name>A0A5P8WC28_9NOSO</name>
<dbReference type="KEGG" id="nsh:GXM_07674"/>
<dbReference type="Gene3D" id="3.10.450.50">
    <property type="match status" value="1"/>
</dbReference>
<protein>
    <submittedName>
        <fullName evidence="2">Nuclear transport factor 2 family protein</fullName>
    </submittedName>
</protein>
<proteinExistence type="predicted"/>
<keyword evidence="3" id="KW-1185">Reference proteome</keyword>
<feature type="domain" description="SnoaL-like" evidence="1">
    <location>
        <begin position="13"/>
        <end position="107"/>
    </location>
</feature>